<comment type="caution">
    <text evidence="1">The sequence shown here is derived from an EMBL/GenBank/DDBJ whole genome shotgun (WGS) entry which is preliminary data.</text>
</comment>
<dbReference type="EMBL" id="QFGA01000002">
    <property type="protein sequence ID" value="TEB05331.1"/>
    <property type="molecule type" value="Genomic_DNA"/>
</dbReference>
<evidence type="ECO:0000313" key="1">
    <source>
        <dbReference type="EMBL" id="TEB05331.1"/>
    </source>
</evidence>
<name>A0A4Y7R9K5_9FIRM</name>
<sequence length="156" mass="18111">MPKPLSEDNNLLDRNGVLFKVRLDFKSNGKPGRLLFGGKPSEKAAEEVREQQVAVFRNIPLQGIQIIDIDVSTDVYSVYDEIANTYAAYAPLVMTIKADNLENIVRFITREDFRKIEILDPASINLSHSDLERLLFRVHEEMREYRLRLEKKYNLK</sequence>
<reference evidence="1 2" key="1">
    <citation type="journal article" date="2018" name="Environ. Microbiol.">
        <title>Novel energy conservation strategies and behaviour of Pelotomaculum schinkii driving syntrophic propionate catabolism.</title>
        <authorList>
            <person name="Hidalgo-Ahumada C.A.P."/>
            <person name="Nobu M.K."/>
            <person name="Narihiro T."/>
            <person name="Tamaki H."/>
            <person name="Liu W.T."/>
            <person name="Kamagata Y."/>
            <person name="Stams A.J.M."/>
            <person name="Imachi H."/>
            <person name="Sousa D.Z."/>
        </authorList>
    </citation>
    <scope>NUCLEOTIDE SEQUENCE [LARGE SCALE GENOMIC DNA]</scope>
    <source>
        <strain evidence="1 2">HH</strain>
    </source>
</reference>
<dbReference type="RefSeq" id="WP_190240416.1">
    <property type="nucleotide sequence ID" value="NZ_QFGA01000002.1"/>
</dbReference>
<evidence type="ECO:0000313" key="2">
    <source>
        <dbReference type="Proteomes" id="UP000298324"/>
    </source>
</evidence>
<accession>A0A4Y7R9K5</accession>
<keyword evidence="2" id="KW-1185">Reference proteome</keyword>
<dbReference type="AlphaFoldDB" id="A0A4Y7R9K5"/>
<protein>
    <submittedName>
        <fullName evidence="1">Uncharacterized protein</fullName>
    </submittedName>
</protein>
<gene>
    <name evidence="1" type="ORF">Psch_02372</name>
</gene>
<proteinExistence type="predicted"/>
<organism evidence="1 2">
    <name type="scientific">Pelotomaculum schinkii</name>
    <dbReference type="NCBI Taxonomy" id="78350"/>
    <lineage>
        <taxon>Bacteria</taxon>
        <taxon>Bacillati</taxon>
        <taxon>Bacillota</taxon>
        <taxon>Clostridia</taxon>
        <taxon>Eubacteriales</taxon>
        <taxon>Desulfotomaculaceae</taxon>
        <taxon>Pelotomaculum</taxon>
    </lineage>
</organism>
<dbReference type="Proteomes" id="UP000298324">
    <property type="component" value="Unassembled WGS sequence"/>
</dbReference>